<keyword evidence="2" id="KW-0812">Transmembrane</keyword>
<reference evidence="3 4" key="1">
    <citation type="submission" date="2019-03" db="EMBL/GenBank/DDBJ databases">
        <title>Genomic Encyclopedia of Archaeal and Bacterial Type Strains, Phase II (KMG-II): from individual species to whole genera.</title>
        <authorList>
            <person name="Goeker M."/>
        </authorList>
    </citation>
    <scope>NUCLEOTIDE SEQUENCE [LARGE SCALE GENOMIC DNA]</scope>
    <source>
        <strain evidence="3 4">DSM 45499</strain>
    </source>
</reference>
<keyword evidence="4" id="KW-1185">Reference proteome</keyword>
<feature type="compositionally biased region" description="Low complexity" evidence="1">
    <location>
        <begin position="170"/>
        <end position="180"/>
    </location>
</feature>
<feature type="compositionally biased region" description="Low complexity" evidence="1">
    <location>
        <begin position="283"/>
        <end position="311"/>
    </location>
</feature>
<dbReference type="AlphaFoldDB" id="A0A4R7VNC2"/>
<dbReference type="EMBL" id="SOCP01000006">
    <property type="protein sequence ID" value="TDV51032.1"/>
    <property type="molecule type" value="Genomic_DNA"/>
</dbReference>
<feature type="compositionally biased region" description="Low complexity" evidence="1">
    <location>
        <begin position="41"/>
        <end position="54"/>
    </location>
</feature>
<evidence type="ECO:0000256" key="2">
    <source>
        <dbReference type="SAM" id="Phobius"/>
    </source>
</evidence>
<keyword evidence="2" id="KW-0472">Membrane</keyword>
<evidence type="ECO:0000256" key="1">
    <source>
        <dbReference type="SAM" id="MobiDB-lite"/>
    </source>
</evidence>
<proteinExistence type="predicted"/>
<dbReference type="Proteomes" id="UP000294927">
    <property type="component" value="Unassembled WGS sequence"/>
</dbReference>
<name>A0A4R7VNC2_9PSEU</name>
<accession>A0A4R7VNC2</accession>
<organism evidence="3 4">
    <name type="scientific">Actinophytocola oryzae</name>
    <dbReference type="NCBI Taxonomy" id="502181"/>
    <lineage>
        <taxon>Bacteria</taxon>
        <taxon>Bacillati</taxon>
        <taxon>Actinomycetota</taxon>
        <taxon>Actinomycetes</taxon>
        <taxon>Pseudonocardiales</taxon>
        <taxon>Pseudonocardiaceae</taxon>
    </lineage>
</organism>
<sequence>MIMPRLTFEEPRGGPRAKAAQSGQPADQAKDPGQQPDPRSPGAQAPEPAAQPAPADRHAEPDFAWLRPRTQPPADSPATPPTRPEPSDTRAEEPAPAEQADGWPVEASRLTDAPVGPAAEERPRPVELSFRRAGAPVRWVESDEPEGPEESHSSTLLPLAQLVGQARPQTAAPVDPPVAEAEPEANETEKFAELFVAPSDDEDQSSGRHRRSATRDTVLVVLKVATVAVAIALVGAVVLLATSGEDDGRTKAPSVPQIATSDDRSAAPTTTDVGAIVAPEVRSQTTQIVPPPVTTTTTQPSVPSGQPSSPQNQFVRVGDPCDTQGAYAFTERFEPVVCDRGRGGGQLTWRRVFR</sequence>
<gene>
    <name evidence="3" type="ORF">CLV71_106381</name>
</gene>
<evidence type="ECO:0000313" key="3">
    <source>
        <dbReference type="EMBL" id="TDV51032.1"/>
    </source>
</evidence>
<feature type="compositionally biased region" description="Pro residues" evidence="1">
    <location>
        <begin position="70"/>
        <end position="84"/>
    </location>
</feature>
<feature type="transmembrane region" description="Helical" evidence="2">
    <location>
        <begin position="218"/>
        <end position="241"/>
    </location>
</feature>
<comment type="caution">
    <text evidence="3">The sequence shown here is derived from an EMBL/GenBank/DDBJ whole genome shotgun (WGS) entry which is preliminary data.</text>
</comment>
<feature type="region of interest" description="Disordered" evidence="1">
    <location>
        <begin position="1"/>
        <end position="212"/>
    </location>
</feature>
<keyword evidence="2" id="KW-1133">Transmembrane helix</keyword>
<protein>
    <submittedName>
        <fullName evidence="3">Uncharacterized protein</fullName>
    </submittedName>
</protein>
<feature type="region of interest" description="Disordered" evidence="1">
    <location>
        <begin position="245"/>
        <end position="312"/>
    </location>
</feature>
<evidence type="ECO:0000313" key="4">
    <source>
        <dbReference type="Proteomes" id="UP000294927"/>
    </source>
</evidence>